<feature type="domain" description="N,N-dimethylformamidase beta subunit-like C-terminal" evidence="1">
    <location>
        <begin position="264"/>
        <end position="698"/>
    </location>
</feature>
<organism evidence="2 3">
    <name type="scientific">Paraburkholderia piptadeniae</name>
    <dbReference type="NCBI Taxonomy" id="1701573"/>
    <lineage>
        <taxon>Bacteria</taxon>
        <taxon>Pseudomonadati</taxon>
        <taxon>Pseudomonadota</taxon>
        <taxon>Betaproteobacteria</taxon>
        <taxon>Burkholderiales</taxon>
        <taxon>Burkholderiaceae</taxon>
        <taxon>Paraburkholderia</taxon>
    </lineage>
</organism>
<dbReference type="Pfam" id="PF20254">
    <property type="entry name" value="DMFA2_C"/>
    <property type="match status" value="1"/>
</dbReference>
<reference evidence="2" key="1">
    <citation type="submission" date="2016-12" db="EMBL/GenBank/DDBJ databases">
        <authorList>
            <person name="Moulin L."/>
        </authorList>
    </citation>
    <scope>NUCLEOTIDE SEQUENCE [LARGE SCALE GENOMIC DNA]</scope>
    <source>
        <strain evidence="2">STM 7183</strain>
    </source>
</reference>
<proteinExistence type="predicted"/>
<accession>A0A1N7SX03</accession>
<dbReference type="InterPro" id="IPR013320">
    <property type="entry name" value="ConA-like_dom_sf"/>
</dbReference>
<dbReference type="SUPFAM" id="SSF52317">
    <property type="entry name" value="Class I glutamine amidotransferase-like"/>
    <property type="match status" value="1"/>
</dbReference>
<comment type="caution">
    <text evidence="2">The sequence shown here is derived from an EMBL/GenBank/DDBJ whole genome shotgun (WGS) entry which is preliminary data.</text>
</comment>
<sequence length="720" mass="78577">MLKTTMDLVGYSDRLSAVSGESIAFKVSSRLESPFTARLVRVIHADVNPAGPGLRMVDLGHIYSTNAPSVEQLIHRGSWIHVPGVPWPNPDNDWSISVRVLPTLAKNGSQCIMSQWDSNKAQGWQIGIDGEGATATWSNDSGSTVNLRANCPVGARWSGISLCFDARTRKLKLSFTPIDSRYIGSEADATVPTGGWSAPAPAVAIAALSADAPTLHFNGRIEAPRIHAGSSVIAAWDFALGIDTGDVFDCGPGARHGRIVNLPTRAVRSSNWTGREFSWRAAPDEYAAIHFHQEDIHDVNWETSFTFTVPDDLPSGSYAMALADDRGVDRDWLPFWVSARPGRPGHELAIVIPTYTYQAYANFARGNFDEDFRAKVTAWQAYPHNPDDHPEVGLSTYNLHADGSGVAFSTRLRPMLTMRPGFVTFNEPRGSGCRHYIADHYLLDWLEHEGIGFDIVTDDDLERHGQAMLEPYRAVLTGTHPEYHTERTLDAIEGYLKQGGNLAYLGGNGFYWKIALSELFPGALELRRGNNGIRNWTSLPGELHNAFDGRLGGLWRDSGRPPQRLVGIGFSAQGPFEGSYYRVHDHAREQPGGWLLDGVPSGIIGDYGLSGGGAAGFELDSTSTIAGSPEQYTLLATSEGHSSAFGAALDALTAHDESLDHGPLASLIKAEMIWYETGWGGSVFSVGSITWCGSLSHNRYCNDVAKIMKNYAMRMTRRDA</sequence>
<dbReference type="Proteomes" id="UP000195569">
    <property type="component" value="Unassembled WGS sequence"/>
</dbReference>
<evidence type="ECO:0000313" key="2">
    <source>
        <dbReference type="EMBL" id="SIT52011.1"/>
    </source>
</evidence>
<name>A0A1N7SX03_9BURK</name>
<dbReference type="InterPro" id="IPR046540">
    <property type="entry name" value="DMFA2_C"/>
</dbReference>
<dbReference type="RefSeq" id="WP_143811233.1">
    <property type="nucleotide sequence ID" value="NZ_CYGY02000164.1"/>
</dbReference>
<evidence type="ECO:0000259" key="1">
    <source>
        <dbReference type="Pfam" id="PF20254"/>
    </source>
</evidence>
<dbReference type="OrthoDB" id="505641at2"/>
<keyword evidence="3" id="KW-1185">Reference proteome</keyword>
<dbReference type="AlphaFoldDB" id="A0A1N7SX03"/>
<protein>
    <submittedName>
        <fullName evidence="2">N,N-dimethylformamidase large subunit</fullName>
    </submittedName>
</protein>
<gene>
    <name evidence="2" type="ORF">BN2476_1640011</name>
</gene>
<evidence type="ECO:0000313" key="3">
    <source>
        <dbReference type="Proteomes" id="UP000195569"/>
    </source>
</evidence>
<dbReference type="EMBL" id="CYGY02000164">
    <property type="protein sequence ID" value="SIT52011.1"/>
    <property type="molecule type" value="Genomic_DNA"/>
</dbReference>
<dbReference type="InterPro" id="IPR029062">
    <property type="entry name" value="Class_I_gatase-like"/>
</dbReference>
<dbReference type="SUPFAM" id="SSF49899">
    <property type="entry name" value="Concanavalin A-like lectins/glucanases"/>
    <property type="match status" value="1"/>
</dbReference>